<evidence type="ECO:0000313" key="1">
    <source>
        <dbReference type="EMBL" id="SDY04343.1"/>
    </source>
</evidence>
<reference evidence="2" key="1">
    <citation type="submission" date="2016-10" db="EMBL/GenBank/DDBJ databases">
        <authorList>
            <person name="Varghese N."/>
            <person name="Submissions S."/>
        </authorList>
    </citation>
    <scope>NUCLEOTIDE SEQUENCE [LARGE SCALE GENOMIC DNA]</scope>
    <source>
        <strain evidence="2">DSM 15718</strain>
    </source>
</reference>
<gene>
    <name evidence="1" type="ORF">SAMN05444338_12418</name>
</gene>
<dbReference type="EMBL" id="FNMV01000024">
    <property type="protein sequence ID" value="SDY04343.1"/>
    <property type="molecule type" value="Genomic_DNA"/>
</dbReference>
<proteinExistence type="predicted"/>
<organism evidence="1 2">
    <name type="scientific">Flavobacterium degerlachei</name>
    <dbReference type="NCBI Taxonomy" id="229203"/>
    <lineage>
        <taxon>Bacteria</taxon>
        <taxon>Pseudomonadati</taxon>
        <taxon>Bacteroidota</taxon>
        <taxon>Flavobacteriia</taxon>
        <taxon>Flavobacteriales</taxon>
        <taxon>Flavobacteriaceae</taxon>
        <taxon>Flavobacterium</taxon>
    </lineage>
</organism>
<name>A0A1H3GLZ6_9FLAO</name>
<dbReference type="RefSeq" id="WP_091435279.1">
    <property type="nucleotide sequence ID" value="NZ_FNMV01000024.1"/>
</dbReference>
<protein>
    <submittedName>
        <fullName evidence="1">Uncharacterized protein</fullName>
    </submittedName>
</protein>
<sequence>MTTNEDLIKKYKMKASSKKITFVTTKDISKKIIATLVTHPNSYENIWSGWDNFDTEITIDLNYTANLDNFLTIHDIRTVFTENFSSF</sequence>
<evidence type="ECO:0000313" key="2">
    <source>
        <dbReference type="Proteomes" id="UP000198569"/>
    </source>
</evidence>
<dbReference type="Proteomes" id="UP000198569">
    <property type="component" value="Unassembled WGS sequence"/>
</dbReference>
<dbReference type="AlphaFoldDB" id="A0A1H3GLZ6"/>
<keyword evidence="2" id="KW-1185">Reference proteome</keyword>
<accession>A0A1H3GLZ6</accession>